<evidence type="ECO:0000313" key="1">
    <source>
        <dbReference type="EMBL" id="GIN59922.1"/>
    </source>
</evidence>
<dbReference type="RefSeq" id="WP_212967558.1">
    <property type="nucleotide sequence ID" value="NZ_BORB01000071.1"/>
</dbReference>
<proteinExistence type="predicted"/>
<sequence>MSKKTDIIKRQSPDIWQWAGTTISSIICSETLIDDFIETQKQKIENTGMELLDIHVFKWEDSVYRMATIEFLMRPKHGEFSQSAYFI</sequence>
<name>A0ABQ4KPQ5_9BACI</name>
<evidence type="ECO:0000313" key="2">
    <source>
        <dbReference type="Proteomes" id="UP000679950"/>
    </source>
</evidence>
<protein>
    <submittedName>
        <fullName evidence="1">Uncharacterized protein</fullName>
    </submittedName>
</protein>
<keyword evidence="2" id="KW-1185">Reference proteome</keyword>
<reference evidence="1 2" key="1">
    <citation type="submission" date="2021-03" db="EMBL/GenBank/DDBJ databases">
        <title>Antimicrobial resistance genes in bacteria isolated from Japanese honey, and their potential for conferring macrolide and lincosamide resistance in the American foulbrood pathogen Paenibacillus larvae.</title>
        <authorList>
            <person name="Okamoto M."/>
            <person name="Kumagai M."/>
            <person name="Kanamori H."/>
            <person name="Takamatsu D."/>
        </authorList>
    </citation>
    <scope>NUCLEOTIDE SEQUENCE [LARGE SCALE GENOMIC DNA]</scope>
    <source>
        <strain evidence="1 2">J8TS2</strain>
    </source>
</reference>
<dbReference type="EMBL" id="BORB01000071">
    <property type="protein sequence ID" value="GIN59922.1"/>
    <property type="molecule type" value="Genomic_DNA"/>
</dbReference>
<organism evidence="1 2">
    <name type="scientific">Lederbergia ruris</name>
    <dbReference type="NCBI Taxonomy" id="217495"/>
    <lineage>
        <taxon>Bacteria</taxon>
        <taxon>Bacillati</taxon>
        <taxon>Bacillota</taxon>
        <taxon>Bacilli</taxon>
        <taxon>Bacillales</taxon>
        <taxon>Bacillaceae</taxon>
        <taxon>Lederbergia</taxon>
    </lineage>
</organism>
<dbReference type="Proteomes" id="UP000679950">
    <property type="component" value="Unassembled WGS sequence"/>
</dbReference>
<comment type="caution">
    <text evidence="1">The sequence shown here is derived from an EMBL/GenBank/DDBJ whole genome shotgun (WGS) entry which is preliminary data.</text>
</comment>
<accession>A0ABQ4KPQ5</accession>
<gene>
    <name evidence="1" type="ORF">J8TS2_42410</name>
</gene>